<dbReference type="EC" id="2.3.1.47" evidence="2"/>
<dbReference type="PANTHER" id="PTHR13693">
    <property type="entry name" value="CLASS II AMINOTRANSFERASE/8-AMINO-7-OXONONANOATE SYNTHASE"/>
    <property type="match status" value="1"/>
</dbReference>
<keyword evidence="7" id="KW-1185">Reference proteome</keyword>
<protein>
    <recommendedName>
        <fullName evidence="2">8-amino-7-oxononanoate synthase</fullName>
        <ecNumber evidence="2">2.3.1.47</ecNumber>
    </recommendedName>
</protein>
<dbReference type="RefSeq" id="WP_191210127.1">
    <property type="nucleotide sequence ID" value="NZ_BAABKL010000050.1"/>
</dbReference>
<sequence length="404" mass="44191">MTSLAGWNFTKFAEGIRALGISGPPVSGILPGAQHGTDELMTNFASVNFLDLQRREDVMDVLVDATRQYGLGSGGSRIVQGVTPPHLDMEETVAAYLGKEAAISFATGTVANIGFINALANTQSFMPGLAMVNRDTVFVYDRDAHWSLWKAAEGLKFGERLFSFRHNDVESLEEVLKEQQGKRVVVVLESVFSIDGTVAPLHEMVEVCRRYGALSFVDDANGFLVYGPEHRKFAREYEGLRQADFVMVSMKKAVGLEGGLVAGPRDAIQAFELLSGTGSFTAGMSAPAAAGTAYITRLLSEKEPQIVDDYLEKVANFRMKLLDAELPITETETCFSSVIIGDERKCVEVYGAFLEHGIRVPPYLYPAARRGQAVLRIIVNAAHTEEQMDHLVEVATKLRAQGLF</sequence>
<keyword evidence="3" id="KW-0808">Transferase</keyword>
<dbReference type="Gene3D" id="3.90.1150.10">
    <property type="entry name" value="Aspartate Aminotransferase, domain 1"/>
    <property type="match status" value="1"/>
</dbReference>
<evidence type="ECO:0000256" key="3">
    <source>
        <dbReference type="ARBA" id="ARBA00022679"/>
    </source>
</evidence>
<dbReference type="Gene3D" id="3.40.640.10">
    <property type="entry name" value="Type I PLP-dependent aspartate aminotransferase-like (Major domain)"/>
    <property type="match status" value="1"/>
</dbReference>
<dbReference type="InterPro" id="IPR015421">
    <property type="entry name" value="PyrdxlP-dep_Trfase_major"/>
</dbReference>
<accession>A0A927IBD7</accession>
<dbReference type="SUPFAM" id="SSF53383">
    <property type="entry name" value="PLP-dependent transferases"/>
    <property type="match status" value="1"/>
</dbReference>
<dbReference type="InterPro" id="IPR015422">
    <property type="entry name" value="PyrdxlP-dep_Trfase_small"/>
</dbReference>
<keyword evidence="6" id="KW-0032">Aminotransferase</keyword>
<gene>
    <name evidence="6" type="ORF">IF129_14815</name>
</gene>
<dbReference type="InterPro" id="IPR004839">
    <property type="entry name" value="Aminotransferase_I/II_large"/>
</dbReference>
<reference evidence="6" key="1">
    <citation type="submission" date="2020-09" db="EMBL/GenBank/DDBJ databases">
        <title>Secondary metabolite and genome analysis of marine Streptomyces chumphonensis KK1-2T.</title>
        <authorList>
            <person name="Phongsopitanun W."/>
            <person name="Kanchanasin P."/>
            <person name="Pittayakhajonwut P."/>
            <person name="Suwanborirux K."/>
            <person name="Tanasupawat S."/>
        </authorList>
    </citation>
    <scope>NUCLEOTIDE SEQUENCE</scope>
    <source>
        <strain evidence="6">KK1-2</strain>
    </source>
</reference>
<comment type="cofactor">
    <cofactor evidence="1">
        <name>pyridoxal 5'-phosphate</name>
        <dbReference type="ChEBI" id="CHEBI:597326"/>
    </cofactor>
</comment>
<comment type="caution">
    <text evidence="6">The sequence shown here is derived from an EMBL/GenBank/DDBJ whole genome shotgun (WGS) entry which is preliminary data.</text>
</comment>
<evidence type="ECO:0000256" key="4">
    <source>
        <dbReference type="ARBA" id="ARBA00047715"/>
    </source>
</evidence>
<evidence type="ECO:0000256" key="2">
    <source>
        <dbReference type="ARBA" id="ARBA00013187"/>
    </source>
</evidence>
<evidence type="ECO:0000313" key="7">
    <source>
        <dbReference type="Proteomes" id="UP000632289"/>
    </source>
</evidence>
<feature type="domain" description="Aminotransferase class I/classII large" evidence="5">
    <location>
        <begin position="42"/>
        <end position="393"/>
    </location>
</feature>
<dbReference type="InterPro" id="IPR015424">
    <property type="entry name" value="PyrdxlP-dep_Trfase"/>
</dbReference>
<proteinExistence type="predicted"/>
<evidence type="ECO:0000313" key="6">
    <source>
        <dbReference type="EMBL" id="MBD3932818.1"/>
    </source>
</evidence>
<dbReference type="InterPro" id="IPR050087">
    <property type="entry name" value="AON_synthase_class-II"/>
</dbReference>
<evidence type="ECO:0000256" key="1">
    <source>
        <dbReference type="ARBA" id="ARBA00001933"/>
    </source>
</evidence>
<dbReference type="Proteomes" id="UP000632289">
    <property type="component" value="Unassembled WGS sequence"/>
</dbReference>
<dbReference type="Pfam" id="PF00155">
    <property type="entry name" value="Aminotran_1_2"/>
    <property type="match status" value="1"/>
</dbReference>
<comment type="catalytic activity">
    <reaction evidence="4">
        <text>6-carboxyhexanoyl-[ACP] + L-alanine + H(+) = (8S)-8-amino-7-oxononanoate + holo-[ACP] + CO2</text>
        <dbReference type="Rhea" id="RHEA:42288"/>
        <dbReference type="Rhea" id="RHEA-COMP:9685"/>
        <dbReference type="Rhea" id="RHEA-COMP:9955"/>
        <dbReference type="ChEBI" id="CHEBI:15378"/>
        <dbReference type="ChEBI" id="CHEBI:16526"/>
        <dbReference type="ChEBI" id="CHEBI:57972"/>
        <dbReference type="ChEBI" id="CHEBI:64479"/>
        <dbReference type="ChEBI" id="CHEBI:78846"/>
        <dbReference type="ChEBI" id="CHEBI:149468"/>
        <dbReference type="EC" id="2.3.1.47"/>
    </reaction>
</comment>
<dbReference type="GO" id="GO:0008483">
    <property type="term" value="F:transaminase activity"/>
    <property type="evidence" value="ECO:0007669"/>
    <property type="project" value="UniProtKB-KW"/>
</dbReference>
<evidence type="ECO:0000259" key="5">
    <source>
        <dbReference type="Pfam" id="PF00155"/>
    </source>
</evidence>
<dbReference type="GO" id="GO:0030170">
    <property type="term" value="F:pyridoxal phosphate binding"/>
    <property type="evidence" value="ECO:0007669"/>
    <property type="project" value="InterPro"/>
</dbReference>
<name>A0A927IBD7_9ACTN</name>
<dbReference type="AlphaFoldDB" id="A0A927IBD7"/>
<dbReference type="GO" id="GO:0008710">
    <property type="term" value="F:8-amino-7-oxononanoate synthase activity"/>
    <property type="evidence" value="ECO:0007669"/>
    <property type="project" value="UniProtKB-EC"/>
</dbReference>
<dbReference type="EMBL" id="JACXYU010000007">
    <property type="protein sequence ID" value="MBD3932818.1"/>
    <property type="molecule type" value="Genomic_DNA"/>
</dbReference>
<organism evidence="6 7">
    <name type="scientific">Streptomyces chumphonensis</name>
    <dbReference type="NCBI Taxonomy" id="1214925"/>
    <lineage>
        <taxon>Bacteria</taxon>
        <taxon>Bacillati</taxon>
        <taxon>Actinomycetota</taxon>
        <taxon>Actinomycetes</taxon>
        <taxon>Kitasatosporales</taxon>
        <taxon>Streptomycetaceae</taxon>
        <taxon>Streptomyces</taxon>
    </lineage>
</organism>